<dbReference type="PANTHER" id="PTHR21716:SF66">
    <property type="entry name" value="TRANSPORT PROTEIN SLL0063-RELATED"/>
    <property type="match status" value="1"/>
</dbReference>
<comment type="similarity">
    <text evidence="2">Belongs to the autoinducer-2 exporter (AI-2E) (TC 2.A.86) family.</text>
</comment>
<evidence type="ECO:0000256" key="6">
    <source>
        <dbReference type="SAM" id="Phobius"/>
    </source>
</evidence>
<feature type="transmembrane region" description="Helical" evidence="6">
    <location>
        <begin position="37"/>
        <end position="56"/>
    </location>
</feature>
<accession>A0A1U7HD53</accession>
<evidence type="ECO:0000256" key="5">
    <source>
        <dbReference type="ARBA" id="ARBA00023136"/>
    </source>
</evidence>
<proteinExistence type="inferred from homology"/>
<evidence type="ECO:0000313" key="7">
    <source>
        <dbReference type="EMBL" id="OKH21532.1"/>
    </source>
</evidence>
<sequence>MKIFAALPRWVTWGLTLPLLILNGWVLLIVLNYFQSIVSVFVTAMLLAFVLSYPVNLLQRFRLSRTRAVLLVLLLTIALLVILGITLIPLLIEQVNELANNIPLWIDSGSQQLQALQSWANARRLPVDVSKLTVQLEERIPTQLQAISGAILTFLLNAIGSVLNLMLTIVLTFYLLLHGDRVWDGIFQWFPHRTSVRIRHAFRQNFHNYFLGQAMLAVLMGSVMTLAFLVIRVPFGLLFGLGVGVMALFPFGVALGITLVSLLTALHSIWLGLRVLVVATIVDQLIENGIAPQLIGGFTGLNPVWILFSLLVGAKIGGFLGLVVAVPFASSIKSIVDSLSVPGRRIGSSPDKEASTPTTP</sequence>
<organism evidence="7 8">
    <name type="scientific">Chroogloeocystis siderophila 5.2 s.c.1</name>
    <dbReference type="NCBI Taxonomy" id="247279"/>
    <lineage>
        <taxon>Bacteria</taxon>
        <taxon>Bacillati</taxon>
        <taxon>Cyanobacteriota</taxon>
        <taxon>Cyanophyceae</taxon>
        <taxon>Oscillatoriophycideae</taxon>
        <taxon>Chroococcales</taxon>
        <taxon>Chroococcaceae</taxon>
        <taxon>Chroogloeocystis</taxon>
    </lineage>
</organism>
<keyword evidence="8" id="KW-1185">Reference proteome</keyword>
<comment type="caution">
    <text evidence="7">The sequence shown here is derived from an EMBL/GenBank/DDBJ whole genome shotgun (WGS) entry which is preliminary data.</text>
</comment>
<dbReference type="EMBL" id="MRCC01000026">
    <property type="protein sequence ID" value="OKH21532.1"/>
    <property type="molecule type" value="Genomic_DNA"/>
</dbReference>
<protein>
    <submittedName>
        <fullName evidence="7">AI-2E family transporter</fullName>
    </submittedName>
</protein>
<keyword evidence="4 6" id="KW-1133">Transmembrane helix</keyword>
<dbReference type="AlphaFoldDB" id="A0A1U7HD53"/>
<gene>
    <name evidence="7" type="ORF">NIES1031_21765</name>
</gene>
<evidence type="ECO:0000256" key="4">
    <source>
        <dbReference type="ARBA" id="ARBA00022989"/>
    </source>
</evidence>
<keyword evidence="3 6" id="KW-0812">Transmembrane</keyword>
<feature type="transmembrane region" description="Helical" evidence="6">
    <location>
        <begin position="68"/>
        <end position="92"/>
    </location>
</feature>
<dbReference type="OrthoDB" id="505911at2"/>
<evidence type="ECO:0000256" key="3">
    <source>
        <dbReference type="ARBA" id="ARBA00022692"/>
    </source>
</evidence>
<evidence type="ECO:0000313" key="8">
    <source>
        <dbReference type="Proteomes" id="UP000185984"/>
    </source>
</evidence>
<name>A0A1U7HD53_9CHRO</name>
<comment type="subcellular location">
    <subcellularLocation>
        <location evidence="1">Membrane</location>
        <topology evidence="1">Multi-pass membrane protein</topology>
    </subcellularLocation>
</comment>
<feature type="transmembrane region" description="Helical" evidence="6">
    <location>
        <begin position="12"/>
        <end position="31"/>
    </location>
</feature>
<dbReference type="GO" id="GO:0055085">
    <property type="term" value="P:transmembrane transport"/>
    <property type="evidence" value="ECO:0007669"/>
    <property type="project" value="TreeGrafter"/>
</dbReference>
<feature type="transmembrane region" description="Helical" evidence="6">
    <location>
        <begin position="269"/>
        <end position="286"/>
    </location>
</feature>
<feature type="transmembrane region" description="Helical" evidence="6">
    <location>
        <begin position="209"/>
        <end position="231"/>
    </location>
</feature>
<dbReference type="Pfam" id="PF01594">
    <property type="entry name" value="AI-2E_transport"/>
    <property type="match status" value="1"/>
</dbReference>
<keyword evidence="5 6" id="KW-0472">Membrane</keyword>
<feature type="transmembrane region" description="Helical" evidence="6">
    <location>
        <begin position="151"/>
        <end position="177"/>
    </location>
</feature>
<reference evidence="7 8" key="1">
    <citation type="submission" date="2016-11" db="EMBL/GenBank/DDBJ databases">
        <title>Draft Genome Sequences of Nine Cyanobacterial Strains from Diverse Habitats.</title>
        <authorList>
            <person name="Zhu T."/>
            <person name="Hou S."/>
            <person name="Lu X."/>
            <person name="Hess W.R."/>
        </authorList>
    </citation>
    <scope>NUCLEOTIDE SEQUENCE [LARGE SCALE GENOMIC DNA]</scope>
    <source>
        <strain evidence="7 8">5.2 s.c.1</strain>
    </source>
</reference>
<dbReference type="GO" id="GO:0016020">
    <property type="term" value="C:membrane"/>
    <property type="evidence" value="ECO:0007669"/>
    <property type="project" value="UniProtKB-SubCell"/>
</dbReference>
<dbReference type="PANTHER" id="PTHR21716">
    <property type="entry name" value="TRANSMEMBRANE PROTEIN"/>
    <property type="match status" value="1"/>
</dbReference>
<dbReference type="Proteomes" id="UP000185984">
    <property type="component" value="Unassembled WGS sequence"/>
</dbReference>
<dbReference type="InterPro" id="IPR002549">
    <property type="entry name" value="AI-2E-like"/>
</dbReference>
<dbReference type="STRING" id="247279.NIES1031_21765"/>
<feature type="transmembrane region" description="Helical" evidence="6">
    <location>
        <begin position="306"/>
        <end position="329"/>
    </location>
</feature>
<evidence type="ECO:0000256" key="2">
    <source>
        <dbReference type="ARBA" id="ARBA00009773"/>
    </source>
</evidence>
<evidence type="ECO:0000256" key="1">
    <source>
        <dbReference type="ARBA" id="ARBA00004141"/>
    </source>
</evidence>
<feature type="transmembrane region" description="Helical" evidence="6">
    <location>
        <begin position="237"/>
        <end position="262"/>
    </location>
</feature>
<dbReference type="RefSeq" id="WP_073551537.1">
    <property type="nucleotide sequence ID" value="NZ_CAWMVK010000019.1"/>
</dbReference>